<dbReference type="SUPFAM" id="SSF52047">
    <property type="entry name" value="RNI-like"/>
    <property type="match status" value="1"/>
</dbReference>
<dbReference type="Gene3D" id="3.80.10.10">
    <property type="entry name" value="Ribonuclease Inhibitor"/>
    <property type="match status" value="1"/>
</dbReference>
<protein>
    <recommendedName>
        <fullName evidence="3">F-box domain-containing protein</fullName>
    </recommendedName>
</protein>
<dbReference type="InterPro" id="IPR032675">
    <property type="entry name" value="LRR_dom_sf"/>
</dbReference>
<accession>A0AAD5V9W8</accession>
<evidence type="ECO:0000313" key="1">
    <source>
        <dbReference type="EMBL" id="KAJ3488336.1"/>
    </source>
</evidence>
<keyword evidence="2" id="KW-1185">Reference proteome</keyword>
<proteinExistence type="predicted"/>
<organism evidence="1 2">
    <name type="scientific">Meripilus lineatus</name>
    <dbReference type="NCBI Taxonomy" id="2056292"/>
    <lineage>
        <taxon>Eukaryota</taxon>
        <taxon>Fungi</taxon>
        <taxon>Dikarya</taxon>
        <taxon>Basidiomycota</taxon>
        <taxon>Agaricomycotina</taxon>
        <taxon>Agaricomycetes</taxon>
        <taxon>Polyporales</taxon>
        <taxon>Meripilaceae</taxon>
        <taxon>Meripilus</taxon>
    </lineage>
</organism>
<dbReference type="EMBL" id="JANAWD010000069">
    <property type="protein sequence ID" value="KAJ3488336.1"/>
    <property type="molecule type" value="Genomic_DNA"/>
</dbReference>
<comment type="caution">
    <text evidence="1">The sequence shown here is derived from an EMBL/GenBank/DDBJ whole genome shotgun (WGS) entry which is preliminary data.</text>
</comment>
<dbReference type="AlphaFoldDB" id="A0AAD5V9W8"/>
<gene>
    <name evidence="1" type="ORF">NLI96_g2928</name>
</gene>
<evidence type="ECO:0008006" key="3">
    <source>
        <dbReference type="Google" id="ProtNLM"/>
    </source>
</evidence>
<name>A0AAD5V9W8_9APHY</name>
<sequence length="316" mass="35834">MKAPLSKLKLDIPFTFKLAEFKLFSILSQMFGNTLTELDISGIHFSGTNAQFPHLQTLKIYTRYAIPADVFANTFPNLKSLDIETSYPKTLSRIRQEATRLHALNKARLSDSQLPLPSLQYLKASPTDLFATAMAPQAKEFEVVEMTKEDTEWLSILLVSIRPSILRIHLDDRDGFLNLQALVTSLQTLLKENPFIESLDLFSSFDVMFNGDAVNFLDLFPEMIKGASLKSLYLLIREYGFELGRMTCLRSVNIDQFIAGISVKCPDTQSITVDLKPIDMEPGETGFTRCVDIDKEFQKTGKTFRELREDWPGLAR</sequence>
<evidence type="ECO:0000313" key="2">
    <source>
        <dbReference type="Proteomes" id="UP001212997"/>
    </source>
</evidence>
<dbReference type="Proteomes" id="UP001212997">
    <property type="component" value="Unassembled WGS sequence"/>
</dbReference>
<reference evidence="1" key="1">
    <citation type="submission" date="2022-07" db="EMBL/GenBank/DDBJ databases">
        <title>Genome Sequence of Physisporinus lineatus.</title>
        <authorList>
            <person name="Buettner E."/>
        </authorList>
    </citation>
    <scope>NUCLEOTIDE SEQUENCE</scope>
    <source>
        <strain evidence="1">VT162</strain>
    </source>
</reference>